<evidence type="ECO:0000313" key="3">
    <source>
        <dbReference type="Proteomes" id="UP000295388"/>
    </source>
</evidence>
<keyword evidence="3" id="KW-1185">Reference proteome</keyword>
<proteinExistence type="predicted"/>
<dbReference type="CDD" id="cd00093">
    <property type="entry name" value="HTH_XRE"/>
    <property type="match status" value="1"/>
</dbReference>
<dbReference type="PANTHER" id="PTHR35010">
    <property type="entry name" value="BLL4672 PROTEIN-RELATED"/>
    <property type="match status" value="1"/>
</dbReference>
<dbReference type="Gene3D" id="1.10.260.40">
    <property type="entry name" value="lambda repressor-like DNA-binding domains"/>
    <property type="match status" value="1"/>
</dbReference>
<dbReference type="Proteomes" id="UP000295388">
    <property type="component" value="Unassembled WGS sequence"/>
</dbReference>
<dbReference type="GO" id="GO:0003677">
    <property type="term" value="F:DNA binding"/>
    <property type="evidence" value="ECO:0007669"/>
    <property type="project" value="InterPro"/>
</dbReference>
<feature type="domain" description="HTH cro/C1-type" evidence="1">
    <location>
        <begin position="41"/>
        <end position="88"/>
    </location>
</feature>
<evidence type="ECO:0000259" key="1">
    <source>
        <dbReference type="PROSITE" id="PS50943"/>
    </source>
</evidence>
<dbReference type="SUPFAM" id="SSF47413">
    <property type="entry name" value="lambda repressor-like DNA-binding domains"/>
    <property type="match status" value="1"/>
</dbReference>
<dbReference type="InterPro" id="IPR010982">
    <property type="entry name" value="Lambda_DNA-bd_dom_sf"/>
</dbReference>
<reference evidence="2 3" key="1">
    <citation type="submission" date="2019-03" db="EMBL/GenBank/DDBJ databases">
        <title>Genomic Encyclopedia of Type Strains, Phase III (KMG-III): the genomes of soil and plant-associated and newly described type strains.</title>
        <authorList>
            <person name="Whitman W."/>
        </authorList>
    </citation>
    <scope>NUCLEOTIDE SEQUENCE [LARGE SCALE GENOMIC DNA]</scope>
    <source>
        <strain evidence="2 3">VKM Ac-2527</strain>
    </source>
</reference>
<dbReference type="AlphaFoldDB" id="A0A4R6KE78"/>
<dbReference type="Pfam" id="PF17765">
    <property type="entry name" value="MLTR_LBD"/>
    <property type="match status" value="1"/>
</dbReference>
<dbReference type="InterPro" id="IPR001387">
    <property type="entry name" value="Cro/C1-type_HTH"/>
</dbReference>
<dbReference type="Gene3D" id="3.30.450.180">
    <property type="match status" value="1"/>
</dbReference>
<name>A0A4R6KE78_9ACTN</name>
<comment type="caution">
    <text evidence="2">The sequence shown here is derived from an EMBL/GenBank/DDBJ whole genome shotgun (WGS) entry which is preliminary data.</text>
</comment>
<dbReference type="Pfam" id="PF13560">
    <property type="entry name" value="HTH_31"/>
    <property type="match status" value="1"/>
</dbReference>
<sequence length="298" mass="32626">MDLMDSPEAFTALGEFLRSRRARLTPADVGLVSYGARRVPGLRREELAQLAGVSVTYYTRLEQGHSANASASVIDAISRALRLTDDEHAHLHDLAKPVPAKRRRTARPDHARAGLVQLIGAMDTVPAVVLGRRNEVLAWNRLGHLLLAGHCDFDAPARPADRPNLIRMLFLDPHTRELYPRRQEECRRAIAALRLIAGRHPDDTALAELIGELSMKSTEFAELWCEHPVHNCMTGTKQFQHPELGALTLQFEALHLPDGSGQRLMTYTAAPGSPSEAALTLLASLGGVLNAEEQLSGG</sequence>
<evidence type="ECO:0000313" key="2">
    <source>
        <dbReference type="EMBL" id="TDO47353.1"/>
    </source>
</evidence>
<gene>
    <name evidence="2" type="ORF">EV643_109250</name>
</gene>
<dbReference type="EMBL" id="SNWQ01000009">
    <property type="protein sequence ID" value="TDO47353.1"/>
    <property type="molecule type" value="Genomic_DNA"/>
</dbReference>
<accession>A0A4R6KE78</accession>
<dbReference type="SMART" id="SM00530">
    <property type="entry name" value="HTH_XRE"/>
    <property type="match status" value="1"/>
</dbReference>
<organism evidence="2 3">
    <name type="scientific">Kribbella caucasensis</name>
    <dbReference type="NCBI Taxonomy" id="2512215"/>
    <lineage>
        <taxon>Bacteria</taxon>
        <taxon>Bacillati</taxon>
        <taxon>Actinomycetota</taxon>
        <taxon>Actinomycetes</taxon>
        <taxon>Propionibacteriales</taxon>
        <taxon>Kribbellaceae</taxon>
        <taxon>Kribbella</taxon>
    </lineage>
</organism>
<dbReference type="InterPro" id="IPR041413">
    <property type="entry name" value="MLTR_LBD"/>
</dbReference>
<dbReference type="PROSITE" id="PS50943">
    <property type="entry name" value="HTH_CROC1"/>
    <property type="match status" value="1"/>
</dbReference>
<dbReference type="PANTHER" id="PTHR35010:SF2">
    <property type="entry name" value="BLL4672 PROTEIN"/>
    <property type="match status" value="1"/>
</dbReference>
<protein>
    <submittedName>
        <fullName evidence="2">Helix-turn-helix protein</fullName>
    </submittedName>
</protein>